<gene>
    <name evidence="1" type="ORF">MM171B01126_0009</name>
</gene>
<evidence type="ECO:0000313" key="1">
    <source>
        <dbReference type="EMBL" id="QJB02634.1"/>
    </source>
</evidence>
<accession>A0A6M3M622</accession>
<sequence length="126" mass="14852">MPKAIHRDTRQADEADRMLDVFLAEVKRMLRDKILNHRFEWKRNTLPGLLDLRKQLNRTIRTGMTKREDLEIEIGMFAALVWKNRMVIEHALMESFEAEPYAEGDLDRVAERAEKEAWTDVGKTGR</sequence>
<dbReference type="EMBL" id="MT143797">
    <property type="protein sequence ID" value="QJB02634.1"/>
    <property type="molecule type" value="Genomic_DNA"/>
</dbReference>
<organism evidence="1">
    <name type="scientific">viral metagenome</name>
    <dbReference type="NCBI Taxonomy" id="1070528"/>
    <lineage>
        <taxon>unclassified sequences</taxon>
        <taxon>metagenomes</taxon>
        <taxon>organismal metagenomes</taxon>
    </lineage>
</organism>
<name>A0A6M3M622_9ZZZZ</name>
<dbReference type="AlphaFoldDB" id="A0A6M3M622"/>
<protein>
    <submittedName>
        <fullName evidence="1">Uncharacterized protein</fullName>
    </submittedName>
</protein>
<reference evidence="1" key="1">
    <citation type="submission" date="2020-03" db="EMBL/GenBank/DDBJ databases">
        <title>The deep terrestrial virosphere.</title>
        <authorList>
            <person name="Holmfeldt K."/>
            <person name="Nilsson E."/>
            <person name="Simone D."/>
            <person name="Lopez-Fernandez M."/>
            <person name="Wu X."/>
            <person name="de Brujin I."/>
            <person name="Lundin D."/>
            <person name="Andersson A."/>
            <person name="Bertilsson S."/>
            <person name="Dopson M."/>
        </authorList>
    </citation>
    <scope>NUCLEOTIDE SEQUENCE</scope>
    <source>
        <strain evidence="1">MM171B01126</strain>
    </source>
</reference>
<proteinExistence type="predicted"/>